<feature type="transmembrane region" description="Helical" evidence="6">
    <location>
        <begin position="278"/>
        <end position="298"/>
    </location>
</feature>
<evidence type="ECO:0000256" key="6">
    <source>
        <dbReference type="SAM" id="Phobius"/>
    </source>
</evidence>
<gene>
    <name evidence="8" type="ORF">SAMN02745121_01561</name>
</gene>
<dbReference type="GO" id="GO:0016020">
    <property type="term" value="C:membrane"/>
    <property type="evidence" value="ECO:0007669"/>
    <property type="project" value="UniProtKB-SubCell"/>
</dbReference>
<evidence type="ECO:0000256" key="4">
    <source>
        <dbReference type="ARBA" id="ARBA00022989"/>
    </source>
</evidence>
<dbReference type="EMBL" id="FOMX01000004">
    <property type="protein sequence ID" value="SFD78193.1"/>
    <property type="molecule type" value="Genomic_DNA"/>
</dbReference>
<dbReference type="RefSeq" id="WP_143140317.1">
    <property type="nucleotide sequence ID" value="NZ_FOMX01000004.1"/>
</dbReference>
<dbReference type="PANTHER" id="PTHR32322:SF2">
    <property type="entry name" value="EAMA DOMAIN-CONTAINING PROTEIN"/>
    <property type="match status" value="1"/>
</dbReference>
<feature type="transmembrane region" description="Helical" evidence="6">
    <location>
        <begin position="191"/>
        <end position="212"/>
    </location>
</feature>
<feature type="transmembrane region" description="Helical" evidence="6">
    <location>
        <begin position="6"/>
        <end position="25"/>
    </location>
</feature>
<keyword evidence="5 6" id="KW-0472">Membrane</keyword>
<feature type="transmembrane region" description="Helical" evidence="6">
    <location>
        <begin position="98"/>
        <end position="118"/>
    </location>
</feature>
<keyword evidence="9" id="KW-1185">Reference proteome</keyword>
<dbReference type="OrthoDB" id="161804at2"/>
<comment type="subcellular location">
    <subcellularLocation>
        <location evidence="1">Membrane</location>
        <topology evidence="1">Multi-pass membrane protein</topology>
    </subcellularLocation>
</comment>
<feature type="transmembrane region" description="Helical" evidence="6">
    <location>
        <begin position="69"/>
        <end position="86"/>
    </location>
</feature>
<dbReference type="Gene3D" id="1.10.3730.20">
    <property type="match status" value="1"/>
</dbReference>
<evidence type="ECO:0000259" key="7">
    <source>
        <dbReference type="Pfam" id="PF00892"/>
    </source>
</evidence>
<dbReference type="Proteomes" id="UP000199400">
    <property type="component" value="Unassembled WGS sequence"/>
</dbReference>
<reference evidence="9" key="1">
    <citation type="submission" date="2016-10" db="EMBL/GenBank/DDBJ databases">
        <authorList>
            <person name="Varghese N."/>
            <person name="Submissions S."/>
        </authorList>
    </citation>
    <scope>NUCLEOTIDE SEQUENCE [LARGE SCALE GENOMIC DNA]</scope>
    <source>
        <strain evidence="9">ATCC 25963</strain>
    </source>
</reference>
<feature type="transmembrane region" description="Helical" evidence="6">
    <location>
        <begin position="124"/>
        <end position="141"/>
    </location>
</feature>
<dbReference type="InterPro" id="IPR000620">
    <property type="entry name" value="EamA_dom"/>
</dbReference>
<organism evidence="8 9">
    <name type="scientific">Nannocystis exedens</name>
    <dbReference type="NCBI Taxonomy" id="54"/>
    <lineage>
        <taxon>Bacteria</taxon>
        <taxon>Pseudomonadati</taxon>
        <taxon>Myxococcota</taxon>
        <taxon>Polyangia</taxon>
        <taxon>Nannocystales</taxon>
        <taxon>Nannocystaceae</taxon>
        <taxon>Nannocystis</taxon>
    </lineage>
</organism>
<dbReference type="InterPro" id="IPR050638">
    <property type="entry name" value="AA-Vitamin_Transporters"/>
</dbReference>
<feature type="domain" description="EamA" evidence="7">
    <location>
        <begin position="159"/>
        <end position="297"/>
    </location>
</feature>
<protein>
    <submittedName>
        <fullName evidence="8">Uncharacterized membrane protein</fullName>
    </submittedName>
</protein>
<evidence type="ECO:0000313" key="9">
    <source>
        <dbReference type="Proteomes" id="UP000199400"/>
    </source>
</evidence>
<dbReference type="STRING" id="54.SAMN02745121_01561"/>
<dbReference type="PANTHER" id="PTHR32322">
    <property type="entry name" value="INNER MEMBRANE TRANSPORTER"/>
    <property type="match status" value="1"/>
</dbReference>
<name>A0A1I1VAS2_9BACT</name>
<feature type="transmembrane region" description="Helical" evidence="6">
    <location>
        <begin position="224"/>
        <end position="246"/>
    </location>
</feature>
<evidence type="ECO:0000313" key="8">
    <source>
        <dbReference type="EMBL" id="SFD78193.1"/>
    </source>
</evidence>
<feature type="transmembrane region" description="Helical" evidence="6">
    <location>
        <begin position="161"/>
        <end position="179"/>
    </location>
</feature>
<evidence type="ECO:0000256" key="2">
    <source>
        <dbReference type="ARBA" id="ARBA00007362"/>
    </source>
</evidence>
<dbReference type="InterPro" id="IPR037185">
    <property type="entry name" value="EmrE-like"/>
</dbReference>
<accession>A0A1I1VAS2</accession>
<comment type="similarity">
    <text evidence="2">Belongs to the EamA transporter family.</text>
</comment>
<evidence type="ECO:0000256" key="5">
    <source>
        <dbReference type="ARBA" id="ARBA00023136"/>
    </source>
</evidence>
<dbReference type="Pfam" id="PF00892">
    <property type="entry name" value="EamA"/>
    <property type="match status" value="2"/>
</dbReference>
<feature type="transmembrane region" description="Helical" evidence="6">
    <location>
        <begin position="252"/>
        <end position="271"/>
    </location>
</feature>
<feature type="domain" description="EamA" evidence="7">
    <location>
        <begin position="5"/>
        <end position="141"/>
    </location>
</feature>
<sequence>MTDHLGELAAIGTAVCWALGSLAFTRAGRRIGSLPLNVIRLALALVFAAAAGLALRGRALPTDATAEQWWWLGLSGFVGYFLGDLCQFRAFIEIGPRLTLLLMALAPPLTALIDFAVLGQRLTPLSLAGMAITLAGVAWVLSERTPAATTPGPASPRLRGILLGLGGALGQAVGLVLSKRGMVGYEPLAGAQIRMLVGLACFVALVLAASAGPRLRAALGDRGALGYATIGALLGPFLGVSLALFALQRTSAGVAASLLSTSPIFIIPLAARLEGERVGVRGLLGAVVAVAGVALLFAG</sequence>
<dbReference type="AlphaFoldDB" id="A0A1I1VAS2"/>
<keyword evidence="4 6" id="KW-1133">Transmembrane helix</keyword>
<dbReference type="SUPFAM" id="SSF103481">
    <property type="entry name" value="Multidrug resistance efflux transporter EmrE"/>
    <property type="match status" value="2"/>
</dbReference>
<proteinExistence type="inferred from homology"/>
<feature type="transmembrane region" description="Helical" evidence="6">
    <location>
        <begin position="37"/>
        <end position="57"/>
    </location>
</feature>
<evidence type="ECO:0000256" key="3">
    <source>
        <dbReference type="ARBA" id="ARBA00022692"/>
    </source>
</evidence>
<keyword evidence="3 6" id="KW-0812">Transmembrane</keyword>
<evidence type="ECO:0000256" key="1">
    <source>
        <dbReference type="ARBA" id="ARBA00004141"/>
    </source>
</evidence>